<organism evidence="5 6">
    <name type="scientific">Pseudooceanicola algae</name>
    <dbReference type="NCBI Taxonomy" id="1537215"/>
    <lineage>
        <taxon>Bacteria</taxon>
        <taxon>Pseudomonadati</taxon>
        <taxon>Pseudomonadota</taxon>
        <taxon>Alphaproteobacteria</taxon>
        <taxon>Rhodobacterales</taxon>
        <taxon>Paracoccaceae</taxon>
        <taxon>Pseudooceanicola</taxon>
    </lineage>
</organism>
<dbReference type="PANTHER" id="PTHR12815">
    <property type="entry name" value="SORTING AND ASSEMBLY MACHINERY SAMM50 PROTEIN FAMILY MEMBER"/>
    <property type="match status" value="1"/>
</dbReference>
<comment type="subcellular location">
    <subcellularLocation>
        <location evidence="1">Membrane</location>
    </subcellularLocation>
</comment>
<evidence type="ECO:0000256" key="3">
    <source>
        <dbReference type="ARBA" id="ARBA00023136"/>
    </source>
</evidence>
<dbReference type="Pfam" id="PF01103">
    <property type="entry name" value="Omp85"/>
    <property type="match status" value="1"/>
</dbReference>
<protein>
    <submittedName>
        <fullName evidence="5">Translocation and assembly module subunit TamA</fullName>
    </submittedName>
</protein>
<dbReference type="InterPro" id="IPR000184">
    <property type="entry name" value="Bac_surfAg_D15"/>
</dbReference>
<dbReference type="EMBL" id="CP060436">
    <property type="protein sequence ID" value="QPM90405.1"/>
    <property type="molecule type" value="Genomic_DNA"/>
</dbReference>
<dbReference type="GO" id="GO:0019867">
    <property type="term" value="C:outer membrane"/>
    <property type="evidence" value="ECO:0007669"/>
    <property type="project" value="InterPro"/>
</dbReference>
<evidence type="ECO:0000256" key="1">
    <source>
        <dbReference type="ARBA" id="ARBA00004370"/>
    </source>
</evidence>
<evidence type="ECO:0000313" key="5">
    <source>
        <dbReference type="EMBL" id="QPM90405.1"/>
    </source>
</evidence>
<accession>A0A418SH70</accession>
<keyword evidence="2" id="KW-0812">Transmembrane</keyword>
<dbReference type="Proteomes" id="UP000283786">
    <property type="component" value="Chromosome"/>
</dbReference>
<sequence length="604" mass="64276">MHRRPSLARATALGCLLSLTPLTAPNAAEVVLNAGSDEDLVKTLRAASLSVKAVETDEITDAQELIAAAKADYKRMIAALYDEGYFGPDVSIKIDGREAVDVSALQRNVTAEKILISVEPGPLFTFSQAEIDPLPTGSEPPAGFTVGATAKTSVIRQAGRTGITDWRQAGYPLADVTGQQITANHADSKVAASFDVTPGPQLTFGTVTLSPDSYDSNVRPERILEIAGLPEGEVYDPDEVSKAADRMRRTGAFSSAVVTEDDHASAGDTLGTTIEVRDARLHRIGAGVEISSTEGLSLSGYWMNRNLWGGAERLRFDAEIEGLGVDTGGYYGGIDYSLEGSLTRPAFHHPDMDLVFGFELSREDEPDYLSDVGALTVGLERYINEDLTGSLEVGLRLNRSRDDLGTRDFLHFTTTGGLTWDNRNSEFDATKGFYADVEVTPFVGLNGVDSSGVRSEADLRAYQMLGSEKLVLAGWLQVGSVVGPSIVNTPSDWLFYSGGGGSVRGQGYKSLGVTNGSVTTGGRSYAAISTEVRSKFTDTIGGAVFVDYGYVAEDETFTGGEWQGGAGLGLRYFTPIGPIRLDLAVPVTGDSDAISMYVGIGQAF</sequence>
<gene>
    <name evidence="5" type="primary">tamA</name>
    <name evidence="5" type="ORF">PSAL_016430</name>
</gene>
<dbReference type="Gene3D" id="3.10.20.310">
    <property type="entry name" value="membrane protein fhac"/>
    <property type="match status" value="1"/>
</dbReference>
<keyword evidence="3" id="KW-0472">Membrane</keyword>
<evidence type="ECO:0000256" key="2">
    <source>
        <dbReference type="ARBA" id="ARBA00022452"/>
    </source>
</evidence>
<dbReference type="AlphaFoldDB" id="A0A418SH70"/>
<evidence type="ECO:0000259" key="4">
    <source>
        <dbReference type="Pfam" id="PF01103"/>
    </source>
</evidence>
<dbReference type="InterPro" id="IPR039910">
    <property type="entry name" value="D15-like"/>
</dbReference>
<keyword evidence="6" id="KW-1185">Reference proteome</keyword>
<evidence type="ECO:0000313" key="6">
    <source>
        <dbReference type="Proteomes" id="UP000283786"/>
    </source>
</evidence>
<keyword evidence="2" id="KW-1134">Transmembrane beta strand</keyword>
<name>A0A418SH70_9RHOB</name>
<reference evidence="5 6" key="1">
    <citation type="submission" date="2020-08" db="EMBL/GenBank/DDBJ databases">
        <title>Genome sequence of Rhodobacteraceae bacterium Lw-13e.</title>
        <authorList>
            <person name="Poehlein A."/>
            <person name="Wolter L."/>
            <person name="Daniel R."/>
            <person name="Brinkhoff T."/>
        </authorList>
    </citation>
    <scope>NUCLEOTIDE SEQUENCE [LARGE SCALE GENOMIC DNA]</scope>
    <source>
        <strain evidence="5 6">Lw-13e</strain>
    </source>
</reference>
<dbReference type="PANTHER" id="PTHR12815:SF42">
    <property type="entry name" value="BACTERIAL SURFACE ANTIGEN (D15) DOMAIN-CONTAINING PROTEIN"/>
    <property type="match status" value="1"/>
</dbReference>
<proteinExistence type="predicted"/>
<dbReference type="KEGG" id="palw:PSAL_016430"/>
<dbReference type="Gene3D" id="2.40.160.50">
    <property type="entry name" value="membrane protein fhac: a member of the omp85/tpsb transporter family"/>
    <property type="match status" value="1"/>
</dbReference>
<feature type="domain" description="Bacterial surface antigen (D15)" evidence="4">
    <location>
        <begin position="306"/>
        <end position="604"/>
    </location>
</feature>